<gene>
    <name evidence="2" type="ORF">H9962_03835</name>
</gene>
<reference evidence="2" key="1">
    <citation type="journal article" date="2021" name="PeerJ">
        <title>Extensive microbial diversity within the chicken gut microbiome revealed by metagenomics and culture.</title>
        <authorList>
            <person name="Gilroy R."/>
            <person name="Ravi A."/>
            <person name="Getino M."/>
            <person name="Pursley I."/>
            <person name="Horton D.L."/>
            <person name="Alikhan N.F."/>
            <person name="Baker D."/>
            <person name="Gharbi K."/>
            <person name="Hall N."/>
            <person name="Watson M."/>
            <person name="Adriaenssens E.M."/>
            <person name="Foster-Nyarko E."/>
            <person name="Jarju S."/>
            <person name="Secka A."/>
            <person name="Antonio M."/>
            <person name="Oren A."/>
            <person name="Chaudhuri R.R."/>
            <person name="La Ragione R."/>
            <person name="Hildebrand F."/>
            <person name="Pallen M.J."/>
        </authorList>
    </citation>
    <scope>NUCLEOTIDE SEQUENCE</scope>
    <source>
        <strain evidence="2">CHK186-16707</strain>
    </source>
</reference>
<dbReference type="PANTHER" id="PTHR42912:SF6">
    <property type="entry name" value="METHYLTRANSFERASE TYPE 11 DOMAIN-CONTAINING PROTEIN"/>
    <property type="match status" value="1"/>
</dbReference>
<dbReference type="Pfam" id="PF08241">
    <property type="entry name" value="Methyltransf_11"/>
    <property type="match status" value="1"/>
</dbReference>
<dbReference type="GO" id="GO:0008757">
    <property type="term" value="F:S-adenosylmethionine-dependent methyltransferase activity"/>
    <property type="evidence" value="ECO:0007669"/>
    <property type="project" value="InterPro"/>
</dbReference>
<keyword evidence="2" id="KW-0808">Transferase</keyword>
<sequence>MREADILARNRRAWERLAAKGCAWTRPVGPELVSAARRGCLDAVRLTPTRSLPVGWLPSSLAGARVLCLACGGGQQAPLMAAAGADVTVLDLTPAQLERDRLVAEREGLRLRLEQGHMGDLSRFADASFDLVFNPVSVTYIPDALPVFRECFRVLAPGGGLLFAAPHPHIYIFHGGDWDRGVLRVANRLPFSSLDERGEEGSAAERDDRPVEHSHTLEALIGGQLAAGFRITGFYEDVDGPDSDDPLCAYCPKYFATKALKHSVSAAD</sequence>
<organism evidence="2 3">
    <name type="scientific">Candidatus Mailhella merdigallinarum</name>
    <dbReference type="NCBI Taxonomy" id="2838658"/>
    <lineage>
        <taxon>Bacteria</taxon>
        <taxon>Pseudomonadati</taxon>
        <taxon>Thermodesulfobacteriota</taxon>
        <taxon>Desulfovibrionia</taxon>
        <taxon>Desulfovibrionales</taxon>
        <taxon>Desulfovibrionaceae</taxon>
        <taxon>Mailhella</taxon>
    </lineage>
</organism>
<dbReference type="Proteomes" id="UP000824225">
    <property type="component" value="Unassembled WGS sequence"/>
</dbReference>
<evidence type="ECO:0000313" key="2">
    <source>
        <dbReference type="EMBL" id="HJA08306.1"/>
    </source>
</evidence>
<keyword evidence="2" id="KW-0489">Methyltransferase</keyword>
<dbReference type="InterPro" id="IPR029063">
    <property type="entry name" value="SAM-dependent_MTases_sf"/>
</dbReference>
<dbReference type="PANTHER" id="PTHR42912">
    <property type="entry name" value="METHYLTRANSFERASE"/>
    <property type="match status" value="1"/>
</dbReference>
<dbReference type="SUPFAM" id="SSF53335">
    <property type="entry name" value="S-adenosyl-L-methionine-dependent methyltransferases"/>
    <property type="match status" value="1"/>
</dbReference>
<comment type="caution">
    <text evidence="2">The sequence shown here is derived from an EMBL/GenBank/DDBJ whole genome shotgun (WGS) entry which is preliminary data.</text>
</comment>
<dbReference type="Gene3D" id="3.40.50.150">
    <property type="entry name" value="Vaccinia Virus protein VP39"/>
    <property type="match status" value="1"/>
</dbReference>
<dbReference type="InterPro" id="IPR050508">
    <property type="entry name" value="Methyltransf_Superfamily"/>
</dbReference>
<dbReference type="InterPro" id="IPR013216">
    <property type="entry name" value="Methyltransf_11"/>
</dbReference>
<dbReference type="AlphaFoldDB" id="A0A9D2HDR3"/>
<accession>A0A9D2HDR3</accession>
<feature type="domain" description="Methyltransferase type 11" evidence="1">
    <location>
        <begin position="67"/>
        <end position="163"/>
    </location>
</feature>
<protein>
    <submittedName>
        <fullName evidence="2">Class I SAM-dependent methyltransferase</fullName>
    </submittedName>
</protein>
<dbReference type="EMBL" id="DXAN01000007">
    <property type="protein sequence ID" value="HJA08306.1"/>
    <property type="molecule type" value="Genomic_DNA"/>
</dbReference>
<evidence type="ECO:0000313" key="3">
    <source>
        <dbReference type="Proteomes" id="UP000824225"/>
    </source>
</evidence>
<proteinExistence type="predicted"/>
<dbReference type="GO" id="GO:0032259">
    <property type="term" value="P:methylation"/>
    <property type="evidence" value="ECO:0007669"/>
    <property type="project" value="UniProtKB-KW"/>
</dbReference>
<reference evidence="2" key="2">
    <citation type="submission" date="2021-04" db="EMBL/GenBank/DDBJ databases">
        <authorList>
            <person name="Gilroy R."/>
        </authorList>
    </citation>
    <scope>NUCLEOTIDE SEQUENCE</scope>
    <source>
        <strain evidence="2">CHK186-16707</strain>
    </source>
</reference>
<evidence type="ECO:0000259" key="1">
    <source>
        <dbReference type="Pfam" id="PF08241"/>
    </source>
</evidence>
<dbReference type="CDD" id="cd02440">
    <property type="entry name" value="AdoMet_MTases"/>
    <property type="match status" value="1"/>
</dbReference>
<name>A0A9D2HDR3_9BACT</name>